<evidence type="ECO:0000256" key="5">
    <source>
        <dbReference type="ARBA" id="ARBA00023242"/>
    </source>
</evidence>
<dbReference type="STRING" id="212818.A0A0D1WRU2"/>
<evidence type="ECO:0000256" key="1">
    <source>
        <dbReference type="ARBA" id="ARBA00004123"/>
    </source>
</evidence>
<keyword evidence="4 6" id="KW-0804">Transcription</keyword>
<dbReference type="Pfam" id="PF03876">
    <property type="entry name" value="SHS2_Rpb7-N"/>
    <property type="match status" value="1"/>
</dbReference>
<comment type="function">
    <text evidence="6">DNA-dependent RNA polymerase which catalyzes the transcription of DNA into RNA using the four ribonucleoside triphosphates as substrates.</text>
</comment>
<evidence type="ECO:0000259" key="8">
    <source>
        <dbReference type="Pfam" id="PF08292"/>
    </source>
</evidence>
<dbReference type="AlphaFoldDB" id="A0A0D1WRU2"/>
<dbReference type="PANTHER" id="PTHR12709">
    <property type="entry name" value="DNA-DIRECTED RNA POLYMERASE II, III"/>
    <property type="match status" value="1"/>
</dbReference>
<organism evidence="9 10">
    <name type="scientific">Exophiala mesophila</name>
    <name type="common">Black yeast-like fungus</name>
    <dbReference type="NCBI Taxonomy" id="212818"/>
    <lineage>
        <taxon>Eukaryota</taxon>
        <taxon>Fungi</taxon>
        <taxon>Dikarya</taxon>
        <taxon>Ascomycota</taxon>
        <taxon>Pezizomycotina</taxon>
        <taxon>Eurotiomycetes</taxon>
        <taxon>Chaetothyriomycetidae</taxon>
        <taxon>Chaetothyriales</taxon>
        <taxon>Herpotrichiellaceae</taxon>
        <taxon>Exophiala</taxon>
    </lineage>
</organism>
<dbReference type="SUPFAM" id="SSF88798">
    <property type="entry name" value="N-terminal, heterodimerisation domain of RBP7 (RpoE)"/>
    <property type="match status" value="1"/>
</dbReference>
<feature type="domain" description="RNA polymerase III subunit Rpc25" evidence="8">
    <location>
        <begin position="85"/>
        <end position="196"/>
    </location>
</feature>
<dbReference type="Gene3D" id="2.40.50.140">
    <property type="entry name" value="Nucleic acid-binding proteins"/>
    <property type="match status" value="1"/>
</dbReference>
<comment type="similarity">
    <text evidence="2">Belongs to the eukaryotic RPB7/RPC8 RNA polymerase subunit family.</text>
</comment>
<comment type="subcellular location">
    <subcellularLocation>
        <location evidence="1 6">Nucleus</location>
    </subcellularLocation>
</comment>
<keyword evidence="3 6" id="KW-0240">DNA-directed RNA polymerase</keyword>
<reference evidence="9 10" key="1">
    <citation type="submission" date="2015-01" db="EMBL/GenBank/DDBJ databases">
        <title>The Genome Sequence of Exophiala mesophila CBS40295.</title>
        <authorList>
            <consortium name="The Broad Institute Genomics Platform"/>
            <person name="Cuomo C."/>
            <person name="de Hoog S."/>
            <person name="Gorbushina A."/>
            <person name="Stielow B."/>
            <person name="Teixiera M."/>
            <person name="Abouelleil A."/>
            <person name="Chapman S.B."/>
            <person name="Priest M."/>
            <person name="Young S.K."/>
            <person name="Wortman J."/>
            <person name="Nusbaum C."/>
            <person name="Birren B."/>
        </authorList>
    </citation>
    <scope>NUCLEOTIDE SEQUENCE [LARGE SCALE GENOMIC DNA]</scope>
    <source>
        <strain evidence="9 10">CBS 40295</strain>
    </source>
</reference>
<dbReference type="HOGENOM" id="CLU_073901_1_0_1"/>
<gene>
    <name evidence="9" type="ORF">PV10_06381</name>
</gene>
<name>A0A0D1WRU2_EXOME</name>
<dbReference type="SUPFAM" id="SSF50249">
    <property type="entry name" value="Nucleic acid-binding proteins"/>
    <property type="match status" value="1"/>
</dbReference>
<evidence type="ECO:0000256" key="2">
    <source>
        <dbReference type="ARBA" id="ARBA00009307"/>
    </source>
</evidence>
<dbReference type="Proteomes" id="UP000054302">
    <property type="component" value="Unassembled WGS sequence"/>
</dbReference>
<dbReference type="GO" id="GO:0006384">
    <property type="term" value="P:transcription initiation at RNA polymerase III promoter"/>
    <property type="evidence" value="ECO:0007669"/>
    <property type="project" value="TreeGrafter"/>
</dbReference>
<sequence>MFILTTISDLVQIPPHAFKDNQITRNDLEDRINEKYSNRVIPKVGLCICMYDLLKASDGLIGNGNGNVNVNVEFRMMVFRPFKGEVITGIVHKCTPKGIYVTTQFFENIFVPSGMLFEDCQYNEAEKVWVWKTEGEEFFFDPSVIVNVRVEAEKWPTLIQKNSSIKDSDEEDETLNTSYSIQAAMDQAGLGGVEWW</sequence>
<accession>A0A0D1WRU2</accession>
<evidence type="ECO:0000256" key="4">
    <source>
        <dbReference type="ARBA" id="ARBA00023163"/>
    </source>
</evidence>
<dbReference type="Pfam" id="PF08292">
    <property type="entry name" value="RNA_pol_Rbc25"/>
    <property type="match status" value="1"/>
</dbReference>
<evidence type="ECO:0000313" key="10">
    <source>
        <dbReference type="Proteomes" id="UP000054302"/>
    </source>
</evidence>
<dbReference type="InterPro" id="IPR013238">
    <property type="entry name" value="RNA_pol_III_Rbc25"/>
</dbReference>
<protein>
    <recommendedName>
        <fullName evidence="6">DNA-directed RNA polymerase subunit</fullName>
    </recommendedName>
</protein>
<dbReference type="EMBL" id="KN847523">
    <property type="protein sequence ID" value="KIV91890.1"/>
    <property type="molecule type" value="Genomic_DNA"/>
</dbReference>
<evidence type="ECO:0000313" key="9">
    <source>
        <dbReference type="EMBL" id="KIV91890.1"/>
    </source>
</evidence>
<evidence type="ECO:0000256" key="3">
    <source>
        <dbReference type="ARBA" id="ARBA00022478"/>
    </source>
</evidence>
<dbReference type="VEuPathDB" id="FungiDB:PV10_06381"/>
<dbReference type="Gene3D" id="3.30.1490.120">
    <property type="entry name" value="RNA polymerase Rpb7-like, N-terminal domain"/>
    <property type="match status" value="1"/>
</dbReference>
<dbReference type="RefSeq" id="XP_016223464.1">
    <property type="nucleotide sequence ID" value="XM_016371171.1"/>
</dbReference>
<dbReference type="InterPro" id="IPR045113">
    <property type="entry name" value="Rpb7-like"/>
</dbReference>
<proteinExistence type="inferred from homology"/>
<dbReference type="InterPro" id="IPR012340">
    <property type="entry name" value="NA-bd_OB-fold"/>
</dbReference>
<feature type="domain" description="RNA polymerase Rpb7-like N-terminal" evidence="7">
    <location>
        <begin position="8"/>
        <end position="66"/>
    </location>
</feature>
<dbReference type="FunFam" id="3.30.1490.120:FF:000001">
    <property type="entry name" value="DNA-directed RNA polymerase II subunit RPB7"/>
    <property type="match status" value="1"/>
</dbReference>
<dbReference type="OMA" id="FCLSEME"/>
<dbReference type="PANTHER" id="PTHR12709:SF1">
    <property type="entry name" value="DNA-DIRECTED RNA POLYMERASE III SUBUNIT RPC8"/>
    <property type="match status" value="1"/>
</dbReference>
<dbReference type="InterPro" id="IPR036898">
    <property type="entry name" value="RNA_pol_Rpb7-like_N_sf"/>
</dbReference>
<dbReference type="InterPro" id="IPR005576">
    <property type="entry name" value="Rpb7-like_N"/>
</dbReference>
<keyword evidence="10" id="KW-1185">Reference proteome</keyword>
<keyword evidence="5 6" id="KW-0539">Nucleus</keyword>
<evidence type="ECO:0000256" key="6">
    <source>
        <dbReference type="RuleBase" id="RU369086"/>
    </source>
</evidence>
<dbReference type="GO" id="GO:0055029">
    <property type="term" value="C:nuclear DNA-directed RNA polymerase complex"/>
    <property type="evidence" value="ECO:0007669"/>
    <property type="project" value="UniProtKB-ARBA"/>
</dbReference>
<dbReference type="GO" id="GO:0005666">
    <property type="term" value="C:RNA polymerase III complex"/>
    <property type="evidence" value="ECO:0007669"/>
    <property type="project" value="TreeGrafter"/>
</dbReference>
<dbReference type="OrthoDB" id="10256606at2759"/>
<evidence type="ECO:0000259" key="7">
    <source>
        <dbReference type="Pfam" id="PF03876"/>
    </source>
</evidence>
<dbReference type="GeneID" id="27324226"/>